<evidence type="ECO:0000313" key="2">
    <source>
        <dbReference type="EMBL" id="MDO7868409.1"/>
    </source>
</evidence>
<evidence type="ECO:0000313" key="3">
    <source>
        <dbReference type="Proteomes" id="UP001233314"/>
    </source>
</evidence>
<name>A0ABT9B265_9ACTN</name>
<reference evidence="2 3" key="1">
    <citation type="submission" date="2023-07" db="EMBL/GenBank/DDBJ databases">
        <title>Nocardioides sp. nov WY-20 isolated from soil.</title>
        <authorList>
            <person name="Liu B."/>
            <person name="Wan Y."/>
        </authorList>
    </citation>
    <scope>NUCLEOTIDE SEQUENCE [LARGE SCALE GENOMIC DNA]</scope>
    <source>
        <strain evidence="2 3">WY-20</strain>
    </source>
</reference>
<keyword evidence="3" id="KW-1185">Reference proteome</keyword>
<comment type="caution">
    <text evidence="2">The sequence shown here is derived from an EMBL/GenBank/DDBJ whole genome shotgun (WGS) entry which is preliminary data.</text>
</comment>
<proteinExistence type="predicted"/>
<sequence>MAKNHAFLLVGPTIPRADELHDVLLREGTLLADAALTTPDVTQADLYRSAVEVLRTHKDEGLKRKDVEGSFARVVRRAEKRKAAVLFGSDAYAGADEAQRALLLDAMSGFRTHVVITAERGAPGLDDLIDGWAAQLKPSRVHVLTLEEGEPLEGLLARVVELARVTREADLEKRIVKLKKKRSALMEQLEEIRSADQ</sequence>
<protein>
    <recommendedName>
        <fullName evidence="4">Nucleoside 2-deoxyribosyltransferase</fullName>
    </recommendedName>
</protein>
<keyword evidence="1" id="KW-0175">Coiled coil</keyword>
<dbReference type="Proteomes" id="UP001233314">
    <property type="component" value="Unassembled WGS sequence"/>
</dbReference>
<organism evidence="2 3">
    <name type="scientific">Nocardioides jiangxiensis</name>
    <dbReference type="NCBI Taxonomy" id="3064524"/>
    <lineage>
        <taxon>Bacteria</taxon>
        <taxon>Bacillati</taxon>
        <taxon>Actinomycetota</taxon>
        <taxon>Actinomycetes</taxon>
        <taxon>Propionibacteriales</taxon>
        <taxon>Nocardioidaceae</taxon>
        <taxon>Nocardioides</taxon>
    </lineage>
</organism>
<gene>
    <name evidence="2" type="ORF">Q5722_08510</name>
</gene>
<dbReference type="RefSeq" id="WP_305027785.1">
    <property type="nucleotide sequence ID" value="NZ_JAUQTA010000001.1"/>
</dbReference>
<accession>A0ABT9B265</accession>
<dbReference type="EMBL" id="JAUQTA010000001">
    <property type="protein sequence ID" value="MDO7868409.1"/>
    <property type="molecule type" value="Genomic_DNA"/>
</dbReference>
<evidence type="ECO:0008006" key="4">
    <source>
        <dbReference type="Google" id="ProtNLM"/>
    </source>
</evidence>
<evidence type="ECO:0000256" key="1">
    <source>
        <dbReference type="SAM" id="Coils"/>
    </source>
</evidence>
<feature type="coiled-coil region" evidence="1">
    <location>
        <begin position="168"/>
        <end position="195"/>
    </location>
</feature>